<dbReference type="InterPro" id="IPR050397">
    <property type="entry name" value="Env_Response_Regulators"/>
</dbReference>
<dbReference type="InterPro" id="IPR018490">
    <property type="entry name" value="cNMP-bd_dom_sf"/>
</dbReference>
<dbReference type="PANTHER" id="PTHR24567:SF74">
    <property type="entry name" value="HTH-TYPE TRANSCRIPTIONAL REGULATOR ARCR"/>
    <property type="match status" value="1"/>
</dbReference>
<dbReference type="SMART" id="SM00419">
    <property type="entry name" value="HTH_CRP"/>
    <property type="match status" value="1"/>
</dbReference>
<dbReference type="GO" id="GO:0005829">
    <property type="term" value="C:cytosol"/>
    <property type="evidence" value="ECO:0007669"/>
    <property type="project" value="TreeGrafter"/>
</dbReference>
<evidence type="ECO:0000259" key="5">
    <source>
        <dbReference type="PROSITE" id="PS51063"/>
    </source>
</evidence>
<dbReference type="GO" id="GO:0003700">
    <property type="term" value="F:DNA-binding transcription factor activity"/>
    <property type="evidence" value="ECO:0007669"/>
    <property type="project" value="TreeGrafter"/>
</dbReference>
<evidence type="ECO:0000256" key="2">
    <source>
        <dbReference type="ARBA" id="ARBA00023125"/>
    </source>
</evidence>
<keyword evidence="2" id="KW-0238">DNA-binding</keyword>
<name>A0A1S8TA13_9CLOT</name>
<feature type="domain" description="HTH crp-type" evidence="5">
    <location>
        <begin position="148"/>
        <end position="221"/>
    </location>
</feature>
<proteinExistence type="predicted"/>
<evidence type="ECO:0000313" key="6">
    <source>
        <dbReference type="EMBL" id="OOM74596.1"/>
    </source>
</evidence>
<dbReference type="InterPro" id="IPR036390">
    <property type="entry name" value="WH_DNA-bd_sf"/>
</dbReference>
<dbReference type="PROSITE" id="PS50042">
    <property type="entry name" value="CNMP_BINDING_3"/>
    <property type="match status" value="1"/>
</dbReference>
<organism evidence="6 7">
    <name type="scientific">Clostridium puniceum</name>
    <dbReference type="NCBI Taxonomy" id="29367"/>
    <lineage>
        <taxon>Bacteria</taxon>
        <taxon>Bacillati</taxon>
        <taxon>Bacillota</taxon>
        <taxon>Clostridia</taxon>
        <taxon>Eubacteriales</taxon>
        <taxon>Clostridiaceae</taxon>
        <taxon>Clostridium</taxon>
    </lineage>
</organism>
<dbReference type="InterPro" id="IPR012318">
    <property type="entry name" value="HTH_CRP"/>
</dbReference>
<protein>
    <submittedName>
        <fullName evidence="6">Anaerobic regulatory protein</fullName>
    </submittedName>
</protein>
<dbReference type="InterPro" id="IPR014710">
    <property type="entry name" value="RmlC-like_jellyroll"/>
</dbReference>
<keyword evidence="3" id="KW-0804">Transcription</keyword>
<sequence>MNKITVKQLEELDIFKNISNTSFENLAHFSEVKKYKAGGHLFRDKEEVTTLYIVVSGSVSLYKLNESGHKRVIFILGKGKMINDVVIQELPSSINCEIFEDAEILSYDKNIFLTIMEQDFLLSKNIMCSLAMKVRRLYRQLKNATGTIKMEKRLAAKLWKLSKDYGTEAENGVIINMNISVTYLADLLGSKRETISRSLKILLNEKLIEYDNKKIKIINQEKLSQFFKTP</sequence>
<dbReference type="Gene3D" id="1.10.10.10">
    <property type="entry name" value="Winged helix-like DNA-binding domain superfamily/Winged helix DNA-binding domain"/>
    <property type="match status" value="1"/>
</dbReference>
<dbReference type="CDD" id="cd00038">
    <property type="entry name" value="CAP_ED"/>
    <property type="match status" value="1"/>
</dbReference>
<dbReference type="PANTHER" id="PTHR24567">
    <property type="entry name" value="CRP FAMILY TRANSCRIPTIONAL REGULATORY PROTEIN"/>
    <property type="match status" value="1"/>
</dbReference>
<dbReference type="Pfam" id="PF00027">
    <property type="entry name" value="cNMP_binding"/>
    <property type="match status" value="1"/>
</dbReference>
<dbReference type="OrthoDB" id="1706474at2"/>
<keyword evidence="1" id="KW-0805">Transcription regulation</keyword>
<evidence type="ECO:0000256" key="3">
    <source>
        <dbReference type="ARBA" id="ARBA00023163"/>
    </source>
</evidence>
<dbReference type="SUPFAM" id="SSF46785">
    <property type="entry name" value="Winged helix' DNA-binding domain"/>
    <property type="match status" value="1"/>
</dbReference>
<feature type="domain" description="Cyclic nucleotide-binding" evidence="4">
    <location>
        <begin position="14"/>
        <end position="133"/>
    </location>
</feature>
<dbReference type="SUPFAM" id="SSF51206">
    <property type="entry name" value="cAMP-binding domain-like"/>
    <property type="match status" value="1"/>
</dbReference>
<dbReference type="EMBL" id="LZZM01000197">
    <property type="protein sequence ID" value="OOM74596.1"/>
    <property type="molecule type" value="Genomic_DNA"/>
</dbReference>
<dbReference type="Gene3D" id="2.60.120.10">
    <property type="entry name" value="Jelly Rolls"/>
    <property type="match status" value="1"/>
</dbReference>
<evidence type="ECO:0000259" key="4">
    <source>
        <dbReference type="PROSITE" id="PS50042"/>
    </source>
</evidence>
<dbReference type="GO" id="GO:0003677">
    <property type="term" value="F:DNA binding"/>
    <property type="evidence" value="ECO:0007669"/>
    <property type="project" value="UniProtKB-KW"/>
</dbReference>
<dbReference type="PROSITE" id="PS51063">
    <property type="entry name" value="HTH_CRP_2"/>
    <property type="match status" value="1"/>
</dbReference>
<evidence type="ECO:0000313" key="7">
    <source>
        <dbReference type="Proteomes" id="UP000190890"/>
    </source>
</evidence>
<dbReference type="InterPro" id="IPR036388">
    <property type="entry name" value="WH-like_DNA-bd_sf"/>
</dbReference>
<dbReference type="Proteomes" id="UP000190890">
    <property type="component" value="Unassembled WGS sequence"/>
</dbReference>
<gene>
    <name evidence="6" type="primary">fnr</name>
    <name evidence="6" type="ORF">CLPUN_38380</name>
</gene>
<accession>A0A1S8TA13</accession>
<comment type="caution">
    <text evidence="6">The sequence shown here is derived from an EMBL/GenBank/DDBJ whole genome shotgun (WGS) entry which is preliminary data.</text>
</comment>
<dbReference type="Pfam" id="PF13545">
    <property type="entry name" value="HTH_Crp_2"/>
    <property type="match status" value="1"/>
</dbReference>
<evidence type="ECO:0000256" key="1">
    <source>
        <dbReference type="ARBA" id="ARBA00023015"/>
    </source>
</evidence>
<reference evidence="6 7" key="1">
    <citation type="submission" date="2016-05" db="EMBL/GenBank/DDBJ databases">
        <title>Microbial solvent formation.</title>
        <authorList>
            <person name="Poehlein A."/>
            <person name="Montoya Solano J.D."/>
            <person name="Flitsch S."/>
            <person name="Krabben P."/>
            <person name="Duerre P."/>
            <person name="Daniel R."/>
        </authorList>
    </citation>
    <scope>NUCLEOTIDE SEQUENCE [LARGE SCALE GENOMIC DNA]</scope>
    <source>
        <strain evidence="6 7">DSM 2619</strain>
    </source>
</reference>
<dbReference type="SMART" id="SM00100">
    <property type="entry name" value="cNMP"/>
    <property type="match status" value="1"/>
</dbReference>
<keyword evidence="7" id="KW-1185">Reference proteome</keyword>
<dbReference type="AlphaFoldDB" id="A0A1S8TA13"/>
<dbReference type="InterPro" id="IPR000595">
    <property type="entry name" value="cNMP-bd_dom"/>
</dbReference>
<dbReference type="RefSeq" id="WP_077848830.1">
    <property type="nucleotide sequence ID" value="NZ_LZZM01000197.1"/>
</dbReference>
<dbReference type="STRING" id="29367.CLPUN_38380"/>